<feature type="domain" description="USP" evidence="3">
    <location>
        <begin position="1"/>
        <end position="98"/>
    </location>
</feature>
<comment type="catalytic activity">
    <reaction evidence="1">
        <text>Thiol-dependent hydrolysis of ester, thioester, amide, peptide and isopeptide bonds formed by the C-terminal Gly of ubiquitin (a 76-residue protein attached to proteins as an intracellular targeting signal).</text>
        <dbReference type="EC" id="3.4.19.12"/>
    </reaction>
</comment>
<dbReference type="PROSITE" id="PS00973">
    <property type="entry name" value="USP_2"/>
    <property type="match status" value="1"/>
</dbReference>
<dbReference type="Gene3D" id="3.90.70.10">
    <property type="entry name" value="Cysteine proteinases"/>
    <property type="match status" value="1"/>
</dbReference>
<dbReference type="InterPro" id="IPR038765">
    <property type="entry name" value="Papain-like_cys_pep_sf"/>
</dbReference>
<proteinExistence type="predicted"/>
<comment type="caution">
    <text evidence="4">The sequence shown here is derived from an EMBL/GenBank/DDBJ whole genome shotgun (WGS) entry which is preliminary data.</text>
</comment>
<dbReference type="PANTHER" id="PTHR21646:SF46">
    <property type="entry name" value="UBIQUITIN CARBOXYL-TERMINAL HYDROLASE"/>
    <property type="match status" value="1"/>
</dbReference>
<gene>
    <name evidence="4" type="ORF">FBUS_02536</name>
</gene>
<sequence>MSTRIELLRFRCGDLRQKIDVPVDFPNMINMDEYTHSEYEKRHKFASTKQNANEHIYWLYAVVYHDGAMSYGHYTAACRTTTGADPSLDQWHHFDDEL</sequence>
<dbReference type="Pfam" id="PF00443">
    <property type="entry name" value="UCH"/>
    <property type="match status" value="1"/>
</dbReference>
<dbReference type="GO" id="GO:0004843">
    <property type="term" value="F:cysteine-type deubiquitinase activity"/>
    <property type="evidence" value="ECO:0007669"/>
    <property type="project" value="UniProtKB-EC"/>
</dbReference>
<dbReference type="EMBL" id="LUCM01003774">
    <property type="protein sequence ID" value="KAA0195359.1"/>
    <property type="molecule type" value="Genomic_DNA"/>
</dbReference>
<dbReference type="InterPro" id="IPR001394">
    <property type="entry name" value="Peptidase_C19_UCH"/>
</dbReference>
<dbReference type="InterPro" id="IPR018200">
    <property type="entry name" value="USP_CS"/>
</dbReference>
<accession>A0A8E0VL13</accession>
<evidence type="ECO:0000313" key="4">
    <source>
        <dbReference type="EMBL" id="KAA0195359.1"/>
    </source>
</evidence>
<dbReference type="GO" id="GO:0016579">
    <property type="term" value="P:protein deubiquitination"/>
    <property type="evidence" value="ECO:0007669"/>
    <property type="project" value="InterPro"/>
</dbReference>
<evidence type="ECO:0000256" key="1">
    <source>
        <dbReference type="ARBA" id="ARBA00000707"/>
    </source>
</evidence>
<dbReference type="Proteomes" id="UP000728185">
    <property type="component" value="Unassembled WGS sequence"/>
</dbReference>
<dbReference type="EC" id="3.4.19.12" evidence="2"/>
<dbReference type="OrthoDB" id="6254320at2759"/>
<evidence type="ECO:0000259" key="3">
    <source>
        <dbReference type="PROSITE" id="PS50235"/>
    </source>
</evidence>
<dbReference type="InterPro" id="IPR028889">
    <property type="entry name" value="USP"/>
</dbReference>
<dbReference type="PANTHER" id="PTHR21646">
    <property type="entry name" value="UBIQUITIN CARBOXYL-TERMINAL HYDROLASE"/>
    <property type="match status" value="1"/>
</dbReference>
<protein>
    <recommendedName>
        <fullName evidence="2">ubiquitinyl hydrolase 1</fullName>
        <ecNumber evidence="2">3.4.19.12</ecNumber>
    </recommendedName>
</protein>
<name>A0A8E0VL13_9TREM</name>
<dbReference type="PROSITE" id="PS50235">
    <property type="entry name" value="USP_3"/>
    <property type="match status" value="1"/>
</dbReference>
<dbReference type="InterPro" id="IPR050185">
    <property type="entry name" value="Ub_carboxyl-term_hydrolase"/>
</dbReference>
<keyword evidence="5" id="KW-1185">Reference proteome</keyword>
<dbReference type="AlphaFoldDB" id="A0A8E0VL13"/>
<organism evidence="4 5">
    <name type="scientific">Fasciolopsis buskii</name>
    <dbReference type="NCBI Taxonomy" id="27845"/>
    <lineage>
        <taxon>Eukaryota</taxon>
        <taxon>Metazoa</taxon>
        <taxon>Spiralia</taxon>
        <taxon>Lophotrochozoa</taxon>
        <taxon>Platyhelminthes</taxon>
        <taxon>Trematoda</taxon>
        <taxon>Digenea</taxon>
        <taxon>Plagiorchiida</taxon>
        <taxon>Echinostomata</taxon>
        <taxon>Echinostomatoidea</taxon>
        <taxon>Fasciolidae</taxon>
        <taxon>Fasciolopsis</taxon>
    </lineage>
</organism>
<evidence type="ECO:0000313" key="5">
    <source>
        <dbReference type="Proteomes" id="UP000728185"/>
    </source>
</evidence>
<evidence type="ECO:0000256" key="2">
    <source>
        <dbReference type="ARBA" id="ARBA00012759"/>
    </source>
</evidence>
<reference evidence="4" key="1">
    <citation type="submission" date="2019-05" db="EMBL/GenBank/DDBJ databases">
        <title>Annotation for the trematode Fasciolopsis buski.</title>
        <authorList>
            <person name="Choi Y.-J."/>
        </authorList>
    </citation>
    <scope>NUCLEOTIDE SEQUENCE</scope>
    <source>
        <strain evidence="4">HT</strain>
        <tissue evidence="4">Whole worm</tissue>
    </source>
</reference>
<dbReference type="SUPFAM" id="SSF54001">
    <property type="entry name" value="Cysteine proteinases"/>
    <property type="match status" value="1"/>
</dbReference>